<accession>A0A919GIW1</accession>
<keyword evidence="4" id="KW-1185">Reference proteome</keyword>
<sequence>MPARTPTGRPNDRPAAAASSAGAPSSDPAAPSSDPAAAAELAARLRAAIQHLMPLLRAQSVHNDLTPSRLTALAALADAGPLRISELAARMGIALSTTSRMIDLLEGLGWTERRPDPADQRASLISLGRQGRAVLAAVRKEHTGKLANEVGRLSPDLVRRLHDALPALEALAGTAPGADEKTAGR</sequence>
<evidence type="ECO:0000259" key="2">
    <source>
        <dbReference type="PROSITE" id="PS50995"/>
    </source>
</evidence>
<feature type="compositionally biased region" description="Low complexity" evidence="1">
    <location>
        <begin position="14"/>
        <end position="37"/>
    </location>
</feature>
<feature type="region of interest" description="Disordered" evidence="1">
    <location>
        <begin position="1"/>
        <end position="37"/>
    </location>
</feature>
<protein>
    <recommendedName>
        <fullName evidence="2">HTH marR-type domain-containing protein</fullName>
    </recommendedName>
</protein>
<dbReference type="Pfam" id="PF01047">
    <property type="entry name" value="MarR"/>
    <property type="match status" value="1"/>
</dbReference>
<dbReference type="RefSeq" id="WP_189936141.1">
    <property type="nucleotide sequence ID" value="NZ_BNCD01000017.1"/>
</dbReference>
<dbReference type="PROSITE" id="PS50995">
    <property type="entry name" value="HTH_MARR_2"/>
    <property type="match status" value="1"/>
</dbReference>
<dbReference type="Proteomes" id="UP000603708">
    <property type="component" value="Unassembled WGS sequence"/>
</dbReference>
<organism evidence="3 4">
    <name type="scientific">Streptomyces sulfonofaciens</name>
    <dbReference type="NCBI Taxonomy" id="68272"/>
    <lineage>
        <taxon>Bacteria</taxon>
        <taxon>Bacillati</taxon>
        <taxon>Actinomycetota</taxon>
        <taxon>Actinomycetes</taxon>
        <taxon>Kitasatosporales</taxon>
        <taxon>Streptomycetaceae</taxon>
        <taxon>Streptomyces</taxon>
    </lineage>
</organism>
<evidence type="ECO:0000313" key="3">
    <source>
        <dbReference type="EMBL" id="GHH85262.1"/>
    </source>
</evidence>
<dbReference type="AlphaFoldDB" id="A0A919GIW1"/>
<name>A0A919GIW1_9ACTN</name>
<dbReference type="EMBL" id="BNCD01000017">
    <property type="protein sequence ID" value="GHH85262.1"/>
    <property type="molecule type" value="Genomic_DNA"/>
</dbReference>
<dbReference type="SUPFAM" id="SSF46785">
    <property type="entry name" value="Winged helix' DNA-binding domain"/>
    <property type="match status" value="1"/>
</dbReference>
<dbReference type="InterPro" id="IPR036388">
    <property type="entry name" value="WH-like_DNA-bd_sf"/>
</dbReference>
<dbReference type="InterPro" id="IPR052526">
    <property type="entry name" value="HTH-type_Bedaq_tolerance"/>
</dbReference>
<dbReference type="PRINTS" id="PR00598">
    <property type="entry name" value="HTHMARR"/>
</dbReference>
<evidence type="ECO:0000256" key="1">
    <source>
        <dbReference type="SAM" id="MobiDB-lite"/>
    </source>
</evidence>
<reference evidence="3" key="2">
    <citation type="submission" date="2020-09" db="EMBL/GenBank/DDBJ databases">
        <authorList>
            <person name="Sun Q."/>
            <person name="Ohkuma M."/>
        </authorList>
    </citation>
    <scope>NUCLEOTIDE SEQUENCE</scope>
    <source>
        <strain evidence="3">JCM 5069</strain>
    </source>
</reference>
<dbReference type="SMART" id="SM00347">
    <property type="entry name" value="HTH_MARR"/>
    <property type="match status" value="1"/>
</dbReference>
<gene>
    <name evidence="3" type="ORF">GCM10018793_52580</name>
</gene>
<dbReference type="PANTHER" id="PTHR39515">
    <property type="entry name" value="CONSERVED PROTEIN"/>
    <property type="match status" value="1"/>
</dbReference>
<dbReference type="GO" id="GO:0003700">
    <property type="term" value="F:DNA-binding transcription factor activity"/>
    <property type="evidence" value="ECO:0007669"/>
    <property type="project" value="InterPro"/>
</dbReference>
<dbReference type="InterPro" id="IPR036390">
    <property type="entry name" value="WH_DNA-bd_sf"/>
</dbReference>
<evidence type="ECO:0000313" key="4">
    <source>
        <dbReference type="Proteomes" id="UP000603708"/>
    </source>
</evidence>
<dbReference type="InterPro" id="IPR000835">
    <property type="entry name" value="HTH_MarR-typ"/>
</dbReference>
<feature type="domain" description="HTH marR-type" evidence="2">
    <location>
        <begin position="38"/>
        <end position="170"/>
    </location>
</feature>
<dbReference type="PANTHER" id="PTHR39515:SF2">
    <property type="entry name" value="HTH-TYPE TRANSCRIPTIONAL REGULATOR RV0880"/>
    <property type="match status" value="1"/>
</dbReference>
<comment type="caution">
    <text evidence="3">The sequence shown here is derived from an EMBL/GenBank/DDBJ whole genome shotgun (WGS) entry which is preliminary data.</text>
</comment>
<reference evidence="3" key="1">
    <citation type="journal article" date="2014" name="Int. J. Syst. Evol. Microbiol.">
        <title>Complete genome sequence of Corynebacterium casei LMG S-19264T (=DSM 44701T), isolated from a smear-ripened cheese.</title>
        <authorList>
            <consortium name="US DOE Joint Genome Institute (JGI-PGF)"/>
            <person name="Walter F."/>
            <person name="Albersmeier A."/>
            <person name="Kalinowski J."/>
            <person name="Ruckert C."/>
        </authorList>
    </citation>
    <scope>NUCLEOTIDE SEQUENCE</scope>
    <source>
        <strain evidence="3">JCM 5069</strain>
    </source>
</reference>
<proteinExistence type="predicted"/>
<dbReference type="Gene3D" id="1.10.10.10">
    <property type="entry name" value="Winged helix-like DNA-binding domain superfamily/Winged helix DNA-binding domain"/>
    <property type="match status" value="1"/>
</dbReference>